<dbReference type="PRINTS" id="PR00364">
    <property type="entry name" value="DISEASERSIST"/>
</dbReference>
<evidence type="ECO:0000313" key="7">
    <source>
        <dbReference type="EMBL" id="MFC0625994.1"/>
    </source>
</evidence>
<dbReference type="Pfam" id="PF00931">
    <property type="entry name" value="NB-ARC"/>
    <property type="match status" value="1"/>
</dbReference>
<evidence type="ECO:0000256" key="2">
    <source>
        <dbReference type="ARBA" id="ARBA00023015"/>
    </source>
</evidence>
<keyword evidence="2" id="KW-0805">Transcription regulation</keyword>
<dbReference type="CDD" id="cd15831">
    <property type="entry name" value="BTAD"/>
    <property type="match status" value="1"/>
</dbReference>
<keyword evidence="3 5" id="KW-0238">DNA-binding</keyword>
<comment type="caution">
    <text evidence="7">The sequence shown here is derived from an EMBL/GenBank/DDBJ whole genome shotgun (WGS) entry which is preliminary data.</text>
</comment>
<evidence type="ECO:0000313" key="8">
    <source>
        <dbReference type="Proteomes" id="UP001589890"/>
    </source>
</evidence>
<dbReference type="InterPro" id="IPR027417">
    <property type="entry name" value="P-loop_NTPase"/>
</dbReference>
<keyword evidence="4" id="KW-0804">Transcription</keyword>
<dbReference type="PANTHER" id="PTHR35807">
    <property type="entry name" value="TRANSCRIPTIONAL REGULATOR REDD-RELATED"/>
    <property type="match status" value="1"/>
</dbReference>
<dbReference type="PANTHER" id="PTHR35807:SF1">
    <property type="entry name" value="TRANSCRIPTIONAL REGULATOR REDD"/>
    <property type="match status" value="1"/>
</dbReference>
<dbReference type="EMBL" id="JBHLTC010000020">
    <property type="protein sequence ID" value="MFC0625994.1"/>
    <property type="molecule type" value="Genomic_DNA"/>
</dbReference>
<comment type="similarity">
    <text evidence="1">Belongs to the AfsR/DnrI/RedD regulatory family.</text>
</comment>
<dbReference type="SUPFAM" id="SSF48452">
    <property type="entry name" value="TPR-like"/>
    <property type="match status" value="1"/>
</dbReference>
<evidence type="ECO:0000256" key="5">
    <source>
        <dbReference type="PROSITE-ProRule" id="PRU01091"/>
    </source>
</evidence>
<dbReference type="Gene3D" id="1.25.40.10">
    <property type="entry name" value="Tetratricopeptide repeat domain"/>
    <property type="match status" value="1"/>
</dbReference>
<evidence type="ECO:0000256" key="3">
    <source>
        <dbReference type="ARBA" id="ARBA00023125"/>
    </source>
</evidence>
<organism evidence="7 8">
    <name type="scientific">Kribbella deserti</name>
    <dbReference type="NCBI Taxonomy" id="1926257"/>
    <lineage>
        <taxon>Bacteria</taxon>
        <taxon>Bacillati</taxon>
        <taxon>Actinomycetota</taxon>
        <taxon>Actinomycetes</taxon>
        <taxon>Propionibacteriales</taxon>
        <taxon>Kribbellaceae</taxon>
        <taxon>Kribbella</taxon>
    </lineage>
</organism>
<dbReference type="InterPro" id="IPR011990">
    <property type="entry name" value="TPR-like_helical_dom_sf"/>
</dbReference>
<dbReference type="InterPro" id="IPR005158">
    <property type="entry name" value="BTAD"/>
</dbReference>
<evidence type="ECO:0000256" key="1">
    <source>
        <dbReference type="ARBA" id="ARBA00005820"/>
    </source>
</evidence>
<dbReference type="SMART" id="SM00382">
    <property type="entry name" value="AAA"/>
    <property type="match status" value="1"/>
</dbReference>
<reference evidence="7 8" key="1">
    <citation type="submission" date="2024-09" db="EMBL/GenBank/DDBJ databases">
        <authorList>
            <person name="Sun Q."/>
            <person name="Mori K."/>
        </authorList>
    </citation>
    <scope>NUCLEOTIDE SEQUENCE [LARGE SCALE GENOMIC DNA]</scope>
    <source>
        <strain evidence="7 8">CGMCC 1.15906</strain>
    </source>
</reference>
<dbReference type="Gene3D" id="1.10.10.10">
    <property type="entry name" value="Winged helix-like DNA-binding domain superfamily/Winged helix DNA-binding domain"/>
    <property type="match status" value="1"/>
</dbReference>
<dbReference type="InterPro" id="IPR016032">
    <property type="entry name" value="Sig_transdc_resp-reg_C-effctor"/>
</dbReference>
<dbReference type="SUPFAM" id="SSF46894">
    <property type="entry name" value="C-terminal effector domain of the bipartite response regulators"/>
    <property type="match status" value="1"/>
</dbReference>
<evidence type="ECO:0000256" key="4">
    <source>
        <dbReference type="ARBA" id="ARBA00023163"/>
    </source>
</evidence>
<dbReference type="PROSITE" id="PS51755">
    <property type="entry name" value="OMPR_PHOB"/>
    <property type="match status" value="1"/>
</dbReference>
<dbReference type="InterPro" id="IPR003593">
    <property type="entry name" value="AAA+_ATPase"/>
</dbReference>
<feature type="domain" description="OmpR/PhoB-type" evidence="6">
    <location>
        <begin position="11"/>
        <end position="109"/>
    </location>
</feature>
<proteinExistence type="inferred from homology"/>
<evidence type="ECO:0000259" key="6">
    <source>
        <dbReference type="PROSITE" id="PS51755"/>
    </source>
</evidence>
<dbReference type="SMART" id="SM00862">
    <property type="entry name" value="Trans_reg_C"/>
    <property type="match status" value="1"/>
</dbReference>
<dbReference type="InterPro" id="IPR001867">
    <property type="entry name" value="OmpR/PhoB-type_DNA-bd"/>
</dbReference>
<dbReference type="InterPro" id="IPR002182">
    <property type="entry name" value="NB-ARC"/>
</dbReference>
<dbReference type="InterPro" id="IPR051677">
    <property type="entry name" value="AfsR-DnrI-RedD_regulator"/>
</dbReference>
<dbReference type="Gene3D" id="3.40.50.300">
    <property type="entry name" value="P-loop containing nucleotide triphosphate hydrolases"/>
    <property type="match status" value="1"/>
</dbReference>
<dbReference type="Pfam" id="PF03704">
    <property type="entry name" value="BTAD"/>
    <property type="match status" value="1"/>
</dbReference>
<dbReference type="InterPro" id="IPR036388">
    <property type="entry name" value="WH-like_DNA-bd_sf"/>
</dbReference>
<dbReference type="Proteomes" id="UP001589890">
    <property type="component" value="Unassembled WGS sequence"/>
</dbReference>
<keyword evidence="8" id="KW-1185">Reference proteome</keyword>
<accession>A0ABV6QMY5</accession>
<feature type="DNA-binding region" description="OmpR/PhoB-type" evidence="5">
    <location>
        <begin position="11"/>
        <end position="109"/>
    </location>
</feature>
<gene>
    <name evidence="7" type="ORF">ACFFGN_18085</name>
</gene>
<dbReference type="Pfam" id="PF00486">
    <property type="entry name" value="Trans_reg_C"/>
    <property type="match status" value="1"/>
</dbReference>
<dbReference type="RefSeq" id="WP_380049004.1">
    <property type="nucleotide sequence ID" value="NZ_JBHLTC010000020.1"/>
</dbReference>
<sequence>MSLLAEVASRPQPLLLGSRAQVRLLGTVDVTVDGVPVEITGVRRKMVLAALAISAGQVVSSDLLMDVVWSGKAPATVMNTLQSHVSYLRRAIGVPGALSAASPGYRLNLGLESTDVQLAERLMAEAMDSPDLAVKAQRLQSAVELWRARPLADIRGTAWVEEQAARLERMRDQALKSLIDVRLTMGEHGALLPILEDLAGQNPFDEDVSGQLMLALYRAGRQADALAVFRQTRDRLANELGIDPGRRLRQLEQAILRQDRSLDIHPSADDRTDGDLAGFPVPAQLPPVAAGLVGRAAEITELDVVRTSVRPSGSVGVTPVVAITGMAGVGKSTLALSWAHRVAPEFPDGQLYVDLRGFSVVDDPMSPIEALLGLIESLGVSAQRGTSDIGTLTGRYRTLLAGKKVLVILDNAHNAEQIRPLLPSTTGCMVVVTSRSDLSALSVTNGAQQLRLRPLAVSESRALLDARLMGGQSTDRDAGDLDELLRCCGGLPLAIAIAASRWSSAGQRLAISRGSGQDGSRILDVLSDSDTSADLRSVFSGSYRWLSHEAAQLFRVLSTGDHAETSIGPPQRSGAPFNELARSNLLERNGDGAYSMHPLLRAYGQELAAATQQTAMSS</sequence>
<protein>
    <submittedName>
        <fullName evidence="7">BTAD domain-containing putative transcriptional regulator</fullName>
    </submittedName>
</protein>
<dbReference type="SUPFAM" id="SSF52540">
    <property type="entry name" value="P-loop containing nucleoside triphosphate hydrolases"/>
    <property type="match status" value="1"/>
</dbReference>
<dbReference type="SMART" id="SM01043">
    <property type="entry name" value="BTAD"/>
    <property type="match status" value="1"/>
</dbReference>
<name>A0ABV6QMY5_9ACTN</name>